<dbReference type="GO" id="GO:0050627">
    <property type="term" value="F:mycothione reductase [NAD(P)H] activity"/>
    <property type="evidence" value="ECO:0007669"/>
    <property type="project" value="UniProtKB-EC"/>
</dbReference>
<keyword evidence="15" id="KW-1185">Reference proteome</keyword>
<keyword evidence="2 11" id="KW-0285">Flavoprotein</keyword>
<dbReference type="EMBL" id="JAAGXA010000001">
    <property type="protein sequence ID" value="NEN77094.1"/>
    <property type="molecule type" value="Genomic_DNA"/>
</dbReference>
<feature type="domain" description="Pyridine nucleotide-disulphide oxidoreductase dimerisation" evidence="12">
    <location>
        <begin position="345"/>
        <end position="460"/>
    </location>
</feature>
<dbReference type="Gene3D" id="3.50.50.60">
    <property type="entry name" value="FAD/NAD(P)-binding domain"/>
    <property type="match status" value="2"/>
</dbReference>
<dbReference type="Proteomes" id="UP000468687">
    <property type="component" value="Unassembled WGS sequence"/>
</dbReference>
<organism evidence="14 15">
    <name type="scientific">Nocardioides zeae</name>
    <dbReference type="NCBI Taxonomy" id="1457234"/>
    <lineage>
        <taxon>Bacteria</taxon>
        <taxon>Bacillati</taxon>
        <taxon>Actinomycetota</taxon>
        <taxon>Actinomycetes</taxon>
        <taxon>Propionibacteriales</taxon>
        <taxon>Nocardioidaceae</taxon>
        <taxon>Nocardioides</taxon>
    </lineage>
</organism>
<keyword evidence="3 9" id="KW-0274">FAD</keyword>
<keyword evidence="6" id="KW-1015">Disulfide bond</keyword>
<sequence length="473" mass="49768">MTEHYDVVVLGAGSGNTVIDDRFAHLRVAIVERGPFGGTCVNRGCIPSKMYVHAADLLTGAARGPALGVRTAASAADQAAWARLRDRVTSRIDAVARSGEDYRRGLDFVDVLRGTGRFTGPGALEVEDADGGITPITADEVVIATGSRPVVPDLPGLHDVPHVTSDSVMRLDELPRRMVVIGGGYVGCELAHVFAALGVEVVQVESEDVLLSAQDADVADVVTRASRDRWDVRTGARLERAELLDDGSARLELDDGSHVETDLVLVAIGRQTNADLLDLDRAGVPVDDDGLVVVDEHQRAADGVWALGDASSSPPLKHVANQDARVVQHNLLHPDDLVASDHRHVPQAVFTEPQVAAVGLTEAAAREQGIDVAVGRKDVADTAYGWALQSGPDDDDPAGPGGFAKVLVDRRTGLLVGAHVVGPMAATLIQPLVQAISSDVPVRGLARGQYWIHPAPTELVEGALLAVEEALGG</sequence>
<dbReference type="InterPro" id="IPR001100">
    <property type="entry name" value="Pyr_nuc-diS_OxRdtase"/>
</dbReference>
<accession>A0A6P0HFI6</accession>
<dbReference type="InterPro" id="IPR036188">
    <property type="entry name" value="FAD/NAD-bd_sf"/>
</dbReference>
<dbReference type="InterPro" id="IPR004099">
    <property type="entry name" value="Pyr_nucl-diS_OxRdtase_dimer"/>
</dbReference>
<feature type="binding site" evidence="9">
    <location>
        <position position="269"/>
    </location>
    <ligand>
        <name>NAD(+)</name>
        <dbReference type="ChEBI" id="CHEBI:57540"/>
    </ligand>
</feature>
<keyword evidence="7 11" id="KW-0676">Redox-active center</keyword>
<protein>
    <submittedName>
        <fullName evidence="14">Mycothione reductase</fullName>
        <ecNumber evidence="14">1.8.1.15</ecNumber>
    </submittedName>
</protein>
<gene>
    <name evidence="14" type="ORF">G3T38_02260</name>
</gene>
<feature type="binding site" evidence="9">
    <location>
        <position position="205"/>
    </location>
    <ligand>
        <name>NAD(+)</name>
        <dbReference type="ChEBI" id="CHEBI:57540"/>
    </ligand>
</feature>
<evidence type="ECO:0000256" key="4">
    <source>
        <dbReference type="ARBA" id="ARBA00022857"/>
    </source>
</evidence>
<evidence type="ECO:0000256" key="5">
    <source>
        <dbReference type="ARBA" id="ARBA00023002"/>
    </source>
</evidence>
<evidence type="ECO:0000256" key="3">
    <source>
        <dbReference type="ARBA" id="ARBA00022827"/>
    </source>
</evidence>
<dbReference type="Gene3D" id="3.30.390.30">
    <property type="match status" value="1"/>
</dbReference>
<keyword evidence="9" id="KW-0547">Nucleotide-binding</keyword>
<evidence type="ECO:0000313" key="14">
    <source>
        <dbReference type="EMBL" id="NEN77094.1"/>
    </source>
</evidence>
<feature type="binding site" evidence="9">
    <location>
        <position position="49"/>
    </location>
    <ligand>
        <name>FAD</name>
        <dbReference type="ChEBI" id="CHEBI:57692"/>
    </ligand>
</feature>
<evidence type="ECO:0000313" key="15">
    <source>
        <dbReference type="Proteomes" id="UP000468687"/>
    </source>
</evidence>
<proteinExistence type="inferred from homology"/>
<dbReference type="PANTHER" id="PTHR43014">
    <property type="entry name" value="MERCURIC REDUCTASE"/>
    <property type="match status" value="1"/>
</dbReference>
<evidence type="ECO:0000259" key="13">
    <source>
        <dbReference type="Pfam" id="PF07992"/>
    </source>
</evidence>
<evidence type="ECO:0000256" key="11">
    <source>
        <dbReference type="RuleBase" id="RU003691"/>
    </source>
</evidence>
<name>A0A6P0HFI6_9ACTN</name>
<dbReference type="SUPFAM" id="SSF51905">
    <property type="entry name" value="FAD/NAD(P)-binding domain"/>
    <property type="match status" value="1"/>
</dbReference>
<dbReference type="PRINTS" id="PR00411">
    <property type="entry name" value="PNDRDTASEI"/>
</dbReference>
<evidence type="ECO:0000256" key="10">
    <source>
        <dbReference type="PIRSR" id="PIRSR000350-4"/>
    </source>
</evidence>
<evidence type="ECO:0000256" key="6">
    <source>
        <dbReference type="ARBA" id="ARBA00023157"/>
    </source>
</evidence>
<feature type="binding site" evidence="9">
    <location>
        <position position="309"/>
    </location>
    <ligand>
        <name>FAD</name>
        <dbReference type="ChEBI" id="CHEBI:57692"/>
    </ligand>
</feature>
<evidence type="ECO:0000256" key="2">
    <source>
        <dbReference type="ARBA" id="ARBA00022630"/>
    </source>
</evidence>
<feature type="binding site" evidence="9">
    <location>
        <position position="116"/>
    </location>
    <ligand>
        <name>FAD</name>
        <dbReference type="ChEBI" id="CHEBI:57692"/>
    </ligand>
</feature>
<dbReference type="Pfam" id="PF02852">
    <property type="entry name" value="Pyr_redox_dim"/>
    <property type="match status" value="1"/>
</dbReference>
<comment type="caution">
    <text evidence="14">The sequence shown here is derived from an EMBL/GenBank/DDBJ whole genome shotgun (WGS) entry which is preliminary data.</text>
</comment>
<keyword evidence="5 11" id="KW-0560">Oxidoreductase</keyword>
<reference evidence="14 15" key="1">
    <citation type="journal article" date="2014" name="Int. J. Syst. Evol. Microbiol.">
        <title>Nocardioides zeae sp. nov., isolated from the stem of Zea mays.</title>
        <authorList>
            <person name="Glaeser S.P."/>
            <person name="McInroy J.A."/>
            <person name="Busse H.J."/>
            <person name="Kampfer P."/>
        </authorList>
    </citation>
    <scope>NUCLEOTIDE SEQUENCE [LARGE SCALE GENOMIC DNA]</scope>
    <source>
        <strain evidence="14 15">JCM 30728</strain>
    </source>
</reference>
<dbReference type="InterPro" id="IPR023753">
    <property type="entry name" value="FAD/NAD-binding_dom"/>
</dbReference>
<dbReference type="PANTHER" id="PTHR43014:SF5">
    <property type="entry name" value="GLUTATHIONE REDUCTASE (NADPH)"/>
    <property type="match status" value="1"/>
</dbReference>
<comment type="cofactor">
    <cofactor evidence="9">
        <name>FAD</name>
        <dbReference type="ChEBI" id="CHEBI:57692"/>
    </cofactor>
    <text evidence="9">Binds 1 FAD per subunit.</text>
</comment>
<feature type="binding site" evidence="9">
    <location>
        <begin position="182"/>
        <end position="189"/>
    </location>
    <ligand>
        <name>NAD(+)</name>
        <dbReference type="ChEBI" id="CHEBI:57540"/>
    </ligand>
</feature>
<evidence type="ECO:0000256" key="8">
    <source>
        <dbReference type="PIRSR" id="PIRSR000350-2"/>
    </source>
</evidence>
<dbReference type="NCBIfam" id="NF005884">
    <property type="entry name" value="PRK07846.1"/>
    <property type="match status" value="1"/>
</dbReference>
<feature type="active site" description="Proton acceptor" evidence="8">
    <location>
        <position position="453"/>
    </location>
</feature>
<dbReference type="SUPFAM" id="SSF55424">
    <property type="entry name" value="FAD/NAD-linked reductases, dimerisation (C-terminal) domain"/>
    <property type="match status" value="1"/>
</dbReference>
<dbReference type="Pfam" id="PF07992">
    <property type="entry name" value="Pyr_redox_2"/>
    <property type="match status" value="1"/>
</dbReference>
<keyword evidence="4" id="KW-0521">NADP</keyword>
<comment type="similarity">
    <text evidence="1 11">Belongs to the class-I pyridine nucleotide-disulfide oxidoreductase family.</text>
</comment>
<feature type="binding site" evidence="9">
    <location>
        <begin position="145"/>
        <end position="147"/>
    </location>
    <ligand>
        <name>FAD</name>
        <dbReference type="ChEBI" id="CHEBI:57692"/>
    </ligand>
</feature>
<feature type="disulfide bond" description="Redox-active" evidence="10">
    <location>
        <begin position="40"/>
        <end position="45"/>
    </location>
</feature>
<dbReference type="AlphaFoldDB" id="A0A6P0HFI6"/>
<evidence type="ECO:0000259" key="12">
    <source>
        <dbReference type="Pfam" id="PF02852"/>
    </source>
</evidence>
<evidence type="ECO:0000256" key="9">
    <source>
        <dbReference type="PIRSR" id="PIRSR000350-3"/>
    </source>
</evidence>
<feature type="domain" description="FAD/NAD(P)-binding" evidence="13">
    <location>
        <begin position="5"/>
        <end position="324"/>
    </location>
</feature>
<evidence type="ECO:0000256" key="1">
    <source>
        <dbReference type="ARBA" id="ARBA00007532"/>
    </source>
</evidence>
<dbReference type="PROSITE" id="PS00076">
    <property type="entry name" value="PYRIDINE_REDOX_1"/>
    <property type="match status" value="1"/>
</dbReference>
<dbReference type="InterPro" id="IPR016156">
    <property type="entry name" value="FAD/NAD-linked_Rdtase_dimer_sf"/>
</dbReference>
<dbReference type="GO" id="GO:0000166">
    <property type="term" value="F:nucleotide binding"/>
    <property type="evidence" value="ECO:0007669"/>
    <property type="project" value="UniProtKB-KW"/>
</dbReference>
<evidence type="ECO:0000256" key="7">
    <source>
        <dbReference type="ARBA" id="ARBA00023284"/>
    </source>
</evidence>
<dbReference type="PIRSF" id="PIRSF000350">
    <property type="entry name" value="Mercury_reductase_MerA"/>
    <property type="match status" value="1"/>
</dbReference>
<dbReference type="PRINTS" id="PR00368">
    <property type="entry name" value="FADPNR"/>
</dbReference>
<keyword evidence="9" id="KW-0520">NAD</keyword>
<dbReference type="InterPro" id="IPR012999">
    <property type="entry name" value="Pyr_OxRdtase_I_AS"/>
</dbReference>
<dbReference type="RefSeq" id="WP_163770420.1">
    <property type="nucleotide sequence ID" value="NZ_JAAGXA010000001.1"/>
</dbReference>
<dbReference type="EC" id="1.8.1.15" evidence="14"/>